<evidence type="ECO:0000313" key="4">
    <source>
        <dbReference type="Proteomes" id="UP000184474"/>
    </source>
</evidence>
<feature type="transmembrane region" description="Helical" evidence="1">
    <location>
        <begin position="248"/>
        <end position="272"/>
    </location>
</feature>
<keyword evidence="1" id="KW-0812">Transmembrane</keyword>
<dbReference type="EMBL" id="FRAA01000008">
    <property type="protein sequence ID" value="SHK73001.1"/>
    <property type="molecule type" value="Genomic_DNA"/>
</dbReference>
<dbReference type="SUPFAM" id="SSF103481">
    <property type="entry name" value="Multidrug resistance efflux transporter EmrE"/>
    <property type="match status" value="2"/>
</dbReference>
<keyword evidence="4" id="KW-1185">Reference proteome</keyword>
<keyword evidence="1" id="KW-1133">Transmembrane helix</keyword>
<dbReference type="Proteomes" id="UP000184474">
    <property type="component" value="Unassembled WGS sequence"/>
</dbReference>
<name>A0A1M6UV54_REIAG</name>
<dbReference type="PANTHER" id="PTHR22911:SF137">
    <property type="entry name" value="SOLUTE CARRIER FAMILY 35 MEMBER G2-RELATED"/>
    <property type="match status" value="1"/>
</dbReference>
<keyword evidence="1" id="KW-0472">Membrane</keyword>
<dbReference type="STRING" id="156994.SAMN04488028_1085"/>
<evidence type="ECO:0000313" key="3">
    <source>
        <dbReference type="EMBL" id="SHK73001.1"/>
    </source>
</evidence>
<evidence type="ECO:0000259" key="2">
    <source>
        <dbReference type="Pfam" id="PF00892"/>
    </source>
</evidence>
<dbReference type="PANTHER" id="PTHR22911">
    <property type="entry name" value="ACYL-MALONYL CONDENSING ENZYME-RELATED"/>
    <property type="match status" value="1"/>
</dbReference>
<dbReference type="InterPro" id="IPR037185">
    <property type="entry name" value="EmrE-like"/>
</dbReference>
<feature type="transmembrane region" description="Helical" evidence="1">
    <location>
        <begin position="221"/>
        <end position="242"/>
    </location>
</feature>
<protein>
    <submittedName>
        <fullName evidence="3">Transporter family protein</fullName>
    </submittedName>
</protein>
<dbReference type="Gene3D" id="1.10.3730.20">
    <property type="match status" value="1"/>
</dbReference>
<dbReference type="RefSeq" id="WP_073124513.1">
    <property type="nucleotide sequence ID" value="NZ_FRAA01000008.1"/>
</dbReference>
<reference evidence="4" key="1">
    <citation type="submission" date="2016-11" db="EMBL/GenBank/DDBJ databases">
        <authorList>
            <person name="Varghese N."/>
            <person name="Submissions S."/>
        </authorList>
    </citation>
    <scope>NUCLEOTIDE SEQUENCE [LARGE SCALE GENOMIC DNA]</scope>
    <source>
        <strain evidence="4">DSM 26134</strain>
    </source>
</reference>
<feature type="transmembrane region" description="Helical" evidence="1">
    <location>
        <begin position="277"/>
        <end position="296"/>
    </location>
</feature>
<gene>
    <name evidence="3" type="ORF">SAMN04488028_1085</name>
</gene>
<dbReference type="AlphaFoldDB" id="A0A1M6UV54"/>
<organism evidence="3 4">
    <name type="scientific">Reichenbachiella agariperforans</name>
    <dbReference type="NCBI Taxonomy" id="156994"/>
    <lineage>
        <taxon>Bacteria</taxon>
        <taxon>Pseudomonadati</taxon>
        <taxon>Bacteroidota</taxon>
        <taxon>Cytophagia</taxon>
        <taxon>Cytophagales</taxon>
        <taxon>Reichenbachiellaceae</taxon>
        <taxon>Reichenbachiella</taxon>
    </lineage>
</organism>
<dbReference type="GO" id="GO:0016020">
    <property type="term" value="C:membrane"/>
    <property type="evidence" value="ECO:0007669"/>
    <property type="project" value="InterPro"/>
</dbReference>
<dbReference type="InterPro" id="IPR000620">
    <property type="entry name" value="EamA_dom"/>
</dbReference>
<proteinExistence type="predicted"/>
<feature type="domain" description="EamA" evidence="2">
    <location>
        <begin position="158"/>
        <end position="295"/>
    </location>
</feature>
<feature type="transmembrane region" description="Helical" evidence="1">
    <location>
        <begin position="128"/>
        <end position="147"/>
    </location>
</feature>
<feature type="transmembrane region" description="Helical" evidence="1">
    <location>
        <begin position="70"/>
        <end position="93"/>
    </location>
</feature>
<dbReference type="Pfam" id="PF00892">
    <property type="entry name" value="EamA"/>
    <property type="match status" value="2"/>
</dbReference>
<feature type="transmembrane region" description="Helical" evidence="1">
    <location>
        <begin position="188"/>
        <end position="209"/>
    </location>
</feature>
<feature type="transmembrane region" description="Helical" evidence="1">
    <location>
        <begin position="28"/>
        <end position="50"/>
    </location>
</feature>
<feature type="transmembrane region" description="Helical" evidence="1">
    <location>
        <begin position="159"/>
        <end position="176"/>
    </location>
</feature>
<feature type="domain" description="EamA" evidence="2">
    <location>
        <begin position="2"/>
        <end position="143"/>
    </location>
</feature>
<sequence length="298" mass="33606">MWVIFGVVSLLALGVYDLLKKVSLNNNAVLPVLFFSTVASALLFVPPLVLSHTVAGFEQYDNFYIPAVSLKVHLLIIAKALIVVSSWILSFMALKNLPISIVSPIRSTGPVWTLLGAIVIYGETLTTLQWIGMMVALVFFYFFSIAGNKEGVDFKTNKWVWFIFLATLIGTFSTLYDKYLIAHYNRLAVQAYFSFYQVPIMLLVLWLFWYPKRKQLTPFQWRHAIPLIGIVLVLGDFAYFYALTYEDSLVSILSLLRRSSVIISFGVGAVLFKEKNILYKSLILLGIIAGIVLIMFGS</sequence>
<accession>A0A1M6UV54</accession>
<evidence type="ECO:0000256" key="1">
    <source>
        <dbReference type="SAM" id="Phobius"/>
    </source>
</evidence>